<evidence type="ECO:0000313" key="1">
    <source>
        <dbReference type="EMBL" id="SHK40799.1"/>
    </source>
</evidence>
<accession>A0A1T4JYP7</accession>
<proteinExistence type="predicted"/>
<dbReference type="EMBL" id="FUWU01000002">
    <property type="protein sequence ID" value="SJZ35258.1"/>
    <property type="molecule type" value="Genomic_DNA"/>
</dbReference>
<dbReference type="RefSeq" id="WP_073302949.1">
    <property type="nucleotide sequence ID" value="NZ_FRAW01000005.1"/>
</dbReference>
<evidence type="ECO:0000313" key="3">
    <source>
        <dbReference type="Proteomes" id="UP000184275"/>
    </source>
</evidence>
<accession>A0A1M6S7Z3</accession>
<evidence type="ECO:0000313" key="2">
    <source>
        <dbReference type="EMBL" id="SJZ35258.1"/>
    </source>
</evidence>
<keyword evidence="3" id="KW-1185">Reference proteome</keyword>
<reference evidence="3" key="1">
    <citation type="submission" date="2016-11" db="EMBL/GenBank/DDBJ databases">
        <authorList>
            <person name="Varghese N."/>
            <person name="Submissions S."/>
        </authorList>
    </citation>
    <scope>NUCLEOTIDE SEQUENCE [LARGE SCALE GENOMIC DNA]</scope>
    <source>
        <strain evidence="3">UWOS</strain>
    </source>
</reference>
<organism evidence="1 3">
    <name type="scientific">Fibrobacter intestinalis</name>
    <dbReference type="NCBI Taxonomy" id="28122"/>
    <lineage>
        <taxon>Bacteria</taxon>
        <taxon>Pseudomonadati</taxon>
        <taxon>Fibrobacterota</taxon>
        <taxon>Fibrobacteria</taxon>
        <taxon>Fibrobacterales</taxon>
        <taxon>Fibrobacteraceae</taxon>
        <taxon>Fibrobacter</taxon>
    </lineage>
</organism>
<dbReference type="Proteomes" id="UP000190449">
    <property type="component" value="Unassembled WGS sequence"/>
</dbReference>
<reference evidence="1" key="2">
    <citation type="submission" date="2016-11" db="EMBL/GenBank/DDBJ databases">
        <authorList>
            <person name="Jaros S."/>
            <person name="Januszkiewicz K."/>
            <person name="Wedrychowicz H."/>
        </authorList>
    </citation>
    <scope>NUCLEOTIDE SEQUENCE [LARGE SCALE GENOMIC DNA]</scope>
    <source>
        <strain evidence="1">UWOS</strain>
    </source>
</reference>
<reference evidence="2 4" key="3">
    <citation type="submission" date="2017-02" db="EMBL/GenBank/DDBJ databases">
        <authorList>
            <person name="Peterson S.W."/>
        </authorList>
    </citation>
    <scope>NUCLEOTIDE SEQUENCE [LARGE SCALE GENOMIC DNA]</scope>
    <source>
        <strain evidence="2 4">ATCC 43854</strain>
    </source>
</reference>
<dbReference type="EMBL" id="FRAW01000005">
    <property type="protein sequence ID" value="SHK40799.1"/>
    <property type="molecule type" value="Genomic_DNA"/>
</dbReference>
<evidence type="ECO:0000313" key="4">
    <source>
        <dbReference type="Proteomes" id="UP000190449"/>
    </source>
</evidence>
<gene>
    <name evidence="2" type="ORF">SAMN02745108_00222</name>
    <name evidence="1" type="ORF">SAMN05720469_10571</name>
</gene>
<dbReference type="AlphaFoldDB" id="A0A1M6S7Z3"/>
<sequence length="123" mass="15039">MKSTYKLLGVFWDRKEIVETKFTIERKYRSILDYRYARELFDQKCYVRKIQISELLKANLEKEVQAIVKQLQHCDKIVGVIDYFPRVKNVVLQRFIRKRILQVLNYLREKLPNTKICVNRKVW</sequence>
<dbReference type="STRING" id="28122.SAMN02745108_00222"/>
<protein>
    <submittedName>
        <fullName evidence="1">Uncharacterized protein</fullName>
    </submittedName>
</protein>
<dbReference type="Proteomes" id="UP000184275">
    <property type="component" value="Unassembled WGS sequence"/>
</dbReference>
<name>A0A1M6S7Z3_9BACT</name>